<dbReference type="Proteomes" id="UP000319411">
    <property type="component" value="Chromosome"/>
</dbReference>
<gene>
    <name evidence="1" type="ORF">D8B20_05615</name>
</gene>
<organism evidence="1 2">
    <name type="scientific">Candidatus Pantoea soli</name>
    <dbReference type="NCBI Taxonomy" id="3098669"/>
    <lineage>
        <taxon>Bacteria</taxon>
        <taxon>Pseudomonadati</taxon>
        <taxon>Pseudomonadota</taxon>
        <taxon>Gammaproteobacteria</taxon>
        <taxon>Enterobacterales</taxon>
        <taxon>Erwiniaceae</taxon>
        <taxon>Pantoea</taxon>
    </lineage>
</organism>
<keyword evidence="2" id="KW-1185">Reference proteome</keyword>
<name>A0A518XB15_9GAMM</name>
<sequence length="364" mass="40179">MKTTRMLKGAALLTALVLAGCSTKKEPQVPARQPADVKAQIQQLLPAHVTQKADWAEDIYTAFRVQQLDPSVSNVCAVIAVADQESNFSADANVPGLPKIAWAEIDRRAARLHVPAFVVRTALMIPSPTGESYAARLDNVRSEKALSAIFDDFINMVPMGQKLFGNLNPIHTGGPMQVSIAFAEAHAKGYPYPVDGSIRREVFTRRGGIYFGTLHLLGYPAQYSQPLYRFADFNAGWYASRNAAFQAAVARASGISLALDGDLIRYDSDQASATELAVRTLAKQLDMSNREIRRDLEKGDSLSFGDSTLWKQTFLLADKMAGTRLPREMLPGIKLESPKITRNLTTAWFAQRVNSRYQQCVTRR</sequence>
<dbReference type="EMBL" id="CP032702">
    <property type="protein sequence ID" value="QDY41403.1"/>
    <property type="molecule type" value="Genomic_DNA"/>
</dbReference>
<evidence type="ECO:0000313" key="1">
    <source>
        <dbReference type="EMBL" id="QDY41403.1"/>
    </source>
</evidence>
<dbReference type="KEGG" id="pdis:D8B20_05615"/>
<protein>
    <submittedName>
        <fullName evidence="1">DUF1615 domain-containing protein</fullName>
    </submittedName>
</protein>
<proteinExistence type="predicted"/>
<evidence type="ECO:0000313" key="2">
    <source>
        <dbReference type="Proteomes" id="UP000319411"/>
    </source>
</evidence>
<dbReference type="RefSeq" id="WP_145887893.1">
    <property type="nucleotide sequence ID" value="NZ_CP032702.1"/>
</dbReference>
<dbReference type="InterPro" id="IPR011673">
    <property type="entry name" value="DUF1615"/>
</dbReference>
<dbReference type="PROSITE" id="PS51257">
    <property type="entry name" value="PROKAR_LIPOPROTEIN"/>
    <property type="match status" value="1"/>
</dbReference>
<accession>A0A518XB15</accession>
<dbReference type="Pfam" id="PF07759">
    <property type="entry name" value="DUF1615"/>
    <property type="match status" value="1"/>
</dbReference>
<dbReference type="OrthoDB" id="596976at2"/>
<dbReference type="AlphaFoldDB" id="A0A518XB15"/>
<reference evidence="1 2" key="1">
    <citation type="submission" date="2018-10" db="EMBL/GenBank/DDBJ databases">
        <title>Genome Sequencing of Pantoea dispersa DSM 32899.</title>
        <authorList>
            <person name="Nawrath M."/>
            <person name="Ottenheim C."/>
            <person name="Wilm A."/>
            <person name="Zimmermann W."/>
            <person name="Wu J.C."/>
        </authorList>
    </citation>
    <scope>NUCLEOTIDE SEQUENCE [LARGE SCALE GENOMIC DNA]</scope>
    <source>
        <strain evidence="1 2">DSM 32899</strain>
    </source>
</reference>